<evidence type="ECO:0000313" key="6">
    <source>
        <dbReference type="Proteomes" id="UP000034054"/>
    </source>
</evidence>
<evidence type="ECO:0000256" key="2">
    <source>
        <dbReference type="ARBA" id="ARBA00022630"/>
    </source>
</evidence>
<protein>
    <submittedName>
        <fullName evidence="5">NAD(P)H-nitrite reductase</fullName>
    </submittedName>
</protein>
<dbReference type="AlphaFoldDB" id="A0A0G1XNE0"/>
<dbReference type="Pfam" id="PF07992">
    <property type="entry name" value="Pyr_redox_2"/>
    <property type="match status" value="1"/>
</dbReference>
<name>A0A0G1XNE0_9BACT</name>
<sequence>MKFLIIGGGVAGTTAAEELRKRDASAQITILSEEHHPLYSRVLLPHYMKGKVPRERVFLKRDAWYASQNIEWVTGVLAQHLDGRNKFVGGSDGREYPYDKLLIATGGEVRSLDEDLRGVSYLRTLDDADHFLQLVTEQGSRARGVVYGGGFIACEYINLFKHMSIPTTVVHRGPHFWTRSLLPEAGELIAKTLKMGGVELHENTSLQSLTGDSELQGIMTSGGEFSATILGVGIGIEPDLSWLRQAGMEVGTGVKANEFLETNIPDVFTAGDIAEFDDPITGRQLQIGNWMNAMSQGRTVAKSMTGEQTSFQLVSSYATNVLGLEIIFVGDVERTAAEKVHIIGSVADGGITQVFERAGRIVGGVLIGRNTDRASITKAIQEKQPFSSLNLL</sequence>
<dbReference type="Proteomes" id="UP000034054">
    <property type="component" value="Unassembled WGS sequence"/>
</dbReference>
<dbReference type="InterPro" id="IPR050260">
    <property type="entry name" value="FAD-bd_OxRdtase"/>
</dbReference>
<dbReference type="PANTHER" id="PTHR43429:SF3">
    <property type="entry name" value="NITRITE REDUCTASE [NAD(P)H]"/>
    <property type="match status" value="1"/>
</dbReference>
<evidence type="ECO:0000256" key="3">
    <source>
        <dbReference type="ARBA" id="ARBA00022827"/>
    </source>
</evidence>
<evidence type="ECO:0000313" key="5">
    <source>
        <dbReference type="EMBL" id="KKW32783.1"/>
    </source>
</evidence>
<reference evidence="5 6" key="1">
    <citation type="journal article" date="2015" name="Nature">
        <title>rRNA introns, odd ribosomes, and small enigmatic genomes across a large radiation of phyla.</title>
        <authorList>
            <person name="Brown C.T."/>
            <person name="Hug L.A."/>
            <person name="Thomas B.C."/>
            <person name="Sharon I."/>
            <person name="Castelle C.J."/>
            <person name="Singh A."/>
            <person name="Wilkins M.J."/>
            <person name="Williams K.H."/>
            <person name="Banfield J.F."/>
        </authorList>
    </citation>
    <scope>NUCLEOTIDE SEQUENCE [LARGE SCALE GENOMIC DNA]</scope>
</reference>
<dbReference type="InterPro" id="IPR023753">
    <property type="entry name" value="FAD/NAD-binding_dom"/>
</dbReference>
<dbReference type="PRINTS" id="PR00368">
    <property type="entry name" value="FADPNR"/>
</dbReference>
<dbReference type="PRINTS" id="PR00469">
    <property type="entry name" value="PNDRDTASEII"/>
</dbReference>
<gene>
    <name evidence="5" type="ORF">UY76_C0017G0010</name>
</gene>
<evidence type="ECO:0000256" key="1">
    <source>
        <dbReference type="ARBA" id="ARBA00001974"/>
    </source>
</evidence>
<comment type="cofactor">
    <cofactor evidence="1">
        <name>FAD</name>
        <dbReference type="ChEBI" id="CHEBI:57692"/>
    </cofactor>
</comment>
<dbReference type="InterPro" id="IPR036188">
    <property type="entry name" value="FAD/NAD-bd_sf"/>
</dbReference>
<proteinExistence type="predicted"/>
<accession>A0A0G1XNE0</accession>
<dbReference type="PANTHER" id="PTHR43429">
    <property type="entry name" value="PYRIDINE NUCLEOTIDE-DISULFIDE OXIDOREDUCTASE DOMAIN-CONTAINING"/>
    <property type="match status" value="1"/>
</dbReference>
<feature type="domain" description="FAD/NAD(P)-binding" evidence="4">
    <location>
        <begin position="2"/>
        <end position="297"/>
    </location>
</feature>
<keyword evidence="3" id="KW-0274">FAD</keyword>
<dbReference type="SUPFAM" id="SSF51905">
    <property type="entry name" value="FAD/NAD(P)-binding domain"/>
    <property type="match status" value="2"/>
</dbReference>
<dbReference type="Gene3D" id="3.50.50.60">
    <property type="entry name" value="FAD/NAD(P)-binding domain"/>
    <property type="match status" value="2"/>
</dbReference>
<organism evidence="5 6">
    <name type="scientific">Candidatus Uhrbacteria bacterium GW2011_GWA2_52_8d</name>
    <dbReference type="NCBI Taxonomy" id="1618979"/>
    <lineage>
        <taxon>Bacteria</taxon>
        <taxon>Candidatus Uhriibacteriota</taxon>
    </lineage>
</organism>
<comment type="caution">
    <text evidence="5">The sequence shown here is derived from an EMBL/GenBank/DDBJ whole genome shotgun (WGS) entry which is preliminary data.</text>
</comment>
<dbReference type="EMBL" id="LCRH01000017">
    <property type="protein sequence ID" value="KKW32783.1"/>
    <property type="molecule type" value="Genomic_DNA"/>
</dbReference>
<dbReference type="GO" id="GO:0016491">
    <property type="term" value="F:oxidoreductase activity"/>
    <property type="evidence" value="ECO:0007669"/>
    <property type="project" value="InterPro"/>
</dbReference>
<keyword evidence="2" id="KW-0285">Flavoprotein</keyword>
<evidence type="ECO:0000259" key="4">
    <source>
        <dbReference type="Pfam" id="PF07992"/>
    </source>
</evidence>